<evidence type="ECO:0000313" key="3">
    <source>
        <dbReference type="EMBL" id="MFC4534285.1"/>
    </source>
</evidence>
<feature type="transmembrane region" description="Helical" evidence="2">
    <location>
        <begin position="37"/>
        <end position="58"/>
    </location>
</feature>
<comment type="caution">
    <text evidence="3">The sequence shown here is derived from an EMBL/GenBank/DDBJ whole genome shotgun (WGS) entry which is preliminary data.</text>
</comment>
<dbReference type="RefSeq" id="WP_380844620.1">
    <property type="nucleotide sequence ID" value="NZ_JBHSFP010000021.1"/>
</dbReference>
<keyword evidence="2" id="KW-0812">Transmembrane</keyword>
<keyword evidence="2" id="KW-0472">Membrane</keyword>
<gene>
    <name evidence="3" type="ORF">ACFO60_26300</name>
</gene>
<accession>A0ABV9CPB6</accession>
<proteinExistence type="predicted"/>
<name>A0ABV9CPB6_9ACTN</name>
<feature type="region of interest" description="Disordered" evidence="1">
    <location>
        <begin position="113"/>
        <end position="145"/>
    </location>
</feature>
<dbReference type="EMBL" id="JBHSFP010000021">
    <property type="protein sequence ID" value="MFC4534285.1"/>
    <property type="molecule type" value="Genomic_DNA"/>
</dbReference>
<evidence type="ECO:0000313" key="4">
    <source>
        <dbReference type="Proteomes" id="UP001596004"/>
    </source>
</evidence>
<evidence type="ECO:0000256" key="1">
    <source>
        <dbReference type="SAM" id="MobiDB-lite"/>
    </source>
</evidence>
<evidence type="ECO:0008006" key="5">
    <source>
        <dbReference type="Google" id="ProtNLM"/>
    </source>
</evidence>
<organism evidence="3 4">
    <name type="scientific">Sphaerisporangium dianthi</name>
    <dbReference type="NCBI Taxonomy" id="1436120"/>
    <lineage>
        <taxon>Bacteria</taxon>
        <taxon>Bacillati</taxon>
        <taxon>Actinomycetota</taxon>
        <taxon>Actinomycetes</taxon>
        <taxon>Streptosporangiales</taxon>
        <taxon>Streptosporangiaceae</taxon>
        <taxon>Sphaerisporangium</taxon>
    </lineage>
</organism>
<dbReference type="Proteomes" id="UP001596004">
    <property type="component" value="Unassembled WGS sequence"/>
</dbReference>
<keyword evidence="2" id="KW-1133">Transmembrane helix</keyword>
<keyword evidence="4" id="KW-1185">Reference proteome</keyword>
<evidence type="ECO:0000256" key="2">
    <source>
        <dbReference type="SAM" id="Phobius"/>
    </source>
</evidence>
<protein>
    <recommendedName>
        <fullName evidence="5">Tat pathway signal sequence domain protein</fullName>
    </recommendedName>
</protein>
<sequence>MNDTFENRLLAELKAEMAASAPREITPAPRRITGRRILAGAGAVGAVAAATITVPMLIAPASPAYALTKNADGSLTLTIHEFSDPEAIENDLASRGVKADVTYMPLGKRCDRSSRRSLVGGQAGTATKGEFNGKDPAAPGGAGEAANSSLGSLLGKAFRVNDGITIYPKYIKPGQTAVIEVAENAEKPTAEHPGVAWRFTGGLVDGPVQPCRLVDDPGAFDIGNATPPPGS</sequence>
<reference evidence="4" key="1">
    <citation type="journal article" date="2019" name="Int. J. Syst. Evol. Microbiol.">
        <title>The Global Catalogue of Microorganisms (GCM) 10K type strain sequencing project: providing services to taxonomists for standard genome sequencing and annotation.</title>
        <authorList>
            <consortium name="The Broad Institute Genomics Platform"/>
            <consortium name="The Broad Institute Genome Sequencing Center for Infectious Disease"/>
            <person name="Wu L."/>
            <person name="Ma J."/>
        </authorList>
    </citation>
    <scope>NUCLEOTIDE SEQUENCE [LARGE SCALE GENOMIC DNA]</scope>
    <source>
        <strain evidence="4">CGMCC 4.7132</strain>
    </source>
</reference>